<dbReference type="PANTHER" id="PTHR24220">
    <property type="entry name" value="IMPORT ATP-BINDING PROTEIN"/>
    <property type="match status" value="1"/>
</dbReference>
<evidence type="ECO:0000256" key="2">
    <source>
        <dbReference type="ARBA" id="ARBA00022741"/>
    </source>
</evidence>
<organism evidence="6 7">
    <name type="scientific">Collinsella stercoris DSM 13279</name>
    <dbReference type="NCBI Taxonomy" id="445975"/>
    <lineage>
        <taxon>Bacteria</taxon>
        <taxon>Bacillati</taxon>
        <taxon>Actinomycetota</taxon>
        <taxon>Coriobacteriia</taxon>
        <taxon>Coriobacteriales</taxon>
        <taxon>Coriobacteriaceae</taxon>
        <taxon>Collinsella</taxon>
    </lineage>
</organism>
<dbReference type="PROSITE" id="PS00211">
    <property type="entry name" value="ABC_TRANSPORTER_1"/>
    <property type="match status" value="1"/>
</dbReference>
<dbReference type="FunFam" id="3.40.50.300:FF:000032">
    <property type="entry name" value="Export ABC transporter ATP-binding protein"/>
    <property type="match status" value="1"/>
</dbReference>
<keyword evidence="3 6" id="KW-0067">ATP-binding</keyword>
<keyword evidence="1" id="KW-0813">Transport</keyword>
<dbReference type="PROSITE" id="PS50893">
    <property type="entry name" value="ABC_TRANSPORTER_2"/>
    <property type="match status" value="1"/>
</dbReference>
<dbReference type="CDD" id="cd03255">
    <property type="entry name" value="ABC_MJ0796_LolCDE_FtsE"/>
    <property type="match status" value="1"/>
</dbReference>
<dbReference type="HOGENOM" id="CLU_000604_1_22_11"/>
<dbReference type="GO" id="GO:0005886">
    <property type="term" value="C:plasma membrane"/>
    <property type="evidence" value="ECO:0007669"/>
    <property type="project" value="TreeGrafter"/>
</dbReference>
<dbReference type="GO" id="GO:0016887">
    <property type="term" value="F:ATP hydrolysis activity"/>
    <property type="evidence" value="ECO:0007669"/>
    <property type="project" value="InterPro"/>
</dbReference>
<dbReference type="InterPro" id="IPR003593">
    <property type="entry name" value="AAA+_ATPase"/>
</dbReference>
<dbReference type="InterPro" id="IPR027417">
    <property type="entry name" value="P-loop_NTPase"/>
</dbReference>
<dbReference type="Proteomes" id="UP000003560">
    <property type="component" value="Unassembled WGS sequence"/>
</dbReference>
<keyword evidence="7" id="KW-1185">Reference proteome</keyword>
<dbReference type="PANTHER" id="PTHR24220:SF86">
    <property type="entry name" value="ABC TRANSPORTER ABCH.1"/>
    <property type="match status" value="1"/>
</dbReference>
<reference evidence="6 7" key="1">
    <citation type="submission" date="2008-10" db="EMBL/GenBank/DDBJ databases">
        <title>Draft genome sequence of Collinsella stercoris (DSM 13279).</title>
        <authorList>
            <person name="Sudarsanam P."/>
            <person name="Ley R."/>
            <person name="Guruge J."/>
            <person name="Turnbaugh P.J."/>
            <person name="Mahowald M."/>
            <person name="Liep D."/>
            <person name="Gordon J."/>
        </authorList>
    </citation>
    <scope>NUCLEOTIDE SEQUENCE [LARGE SCALE GENOMIC DNA]</scope>
    <source>
        <strain evidence="6 7">DSM 13279</strain>
    </source>
</reference>
<dbReference type="eggNOG" id="COG1136">
    <property type="taxonomic scope" value="Bacteria"/>
</dbReference>
<evidence type="ECO:0000256" key="3">
    <source>
        <dbReference type="ARBA" id="ARBA00022840"/>
    </source>
</evidence>
<dbReference type="SMART" id="SM00382">
    <property type="entry name" value="AAA"/>
    <property type="match status" value="1"/>
</dbReference>
<protein>
    <submittedName>
        <fullName evidence="6">ABC transporter, ATP-binding protein</fullName>
    </submittedName>
</protein>
<evidence type="ECO:0000313" key="6">
    <source>
        <dbReference type="EMBL" id="EEA90115.1"/>
    </source>
</evidence>
<evidence type="ECO:0000313" key="7">
    <source>
        <dbReference type="Proteomes" id="UP000003560"/>
    </source>
</evidence>
<dbReference type="GO" id="GO:0005524">
    <property type="term" value="F:ATP binding"/>
    <property type="evidence" value="ECO:0007669"/>
    <property type="project" value="UniProtKB-KW"/>
</dbReference>
<dbReference type="SUPFAM" id="SSF52540">
    <property type="entry name" value="P-loop containing nucleoside triphosphate hydrolases"/>
    <property type="match status" value="1"/>
</dbReference>
<dbReference type="AlphaFoldDB" id="B6GC77"/>
<evidence type="ECO:0000256" key="1">
    <source>
        <dbReference type="ARBA" id="ARBA00022448"/>
    </source>
</evidence>
<evidence type="ECO:0000256" key="4">
    <source>
        <dbReference type="SAM" id="MobiDB-lite"/>
    </source>
</evidence>
<dbReference type="Pfam" id="PF00005">
    <property type="entry name" value="ABC_tran"/>
    <property type="match status" value="1"/>
</dbReference>
<accession>B6GC77</accession>
<dbReference type="InterPro" id="IPR003439">
    <property type="entry name" value="ABC_transporter-like_ATP-bd"/>
</dbReference>
<feature type="compositionally biased region" description="Basic and acidic residues" evidence="4">
    <location>
        <begin position="244"/>
        <end position="290"/>
    </location>
</feature>
<dbReference type="InterPro" id="IPR017911">
    <property type="entry name" value="MacB-like_ATP-bd"/>
</dbReference>
<dbReference type="Gene3D" id="3.40.50.300">
    <property type="entry name" value="P-loop containing nucleotide triphosphate hydrolases"/>
    <property type="match status" value="1"/>
</dbReference>
<name>B6GC77_9ACTN</name>
<dbReference type="EMBL" id="ABXJ01000093">
    <property type="protein sequence ID" value="EEA90115.1"/>
    <property type="molecule type" value="Genomic_DNA"/>
</dbReference>
<dbReference type="GO" id="GO:0098796">
    <property type="term" value="C:membrane protein complex"/>
    <property type="evidence" value="ECO:0007669"/>
    <property type="project" value="UniProtKB-ARBA"/>
</dbReference>
<feature type="region of interest" description="Disordered" evidence="4">
    <location>
        <begin position="244"/>
        <end position="315"/>
    </location>
</feature>
<feature type="compositionally biased region" description="Low complexity" evidence="4">
    <location>
        <begin position="292"/>
        <end position="304"/>
    </location>
</feature>
<comment type="caution">
    <text evidence="6">The sequence shown here is derived from an EMBL/GenBank/DDBJ whole genome shotgun (WGS) entry which is preliminary data.</text>
</comment>
<dbReference type="InterPro" id="IPR015854">
    <property type="entry name" value="ABC_transpr_LolD-like"/>
</dbReference>
<dbReference type="STRING" id="445975.COLSTE_01696"/>
<dbReference type="GO" id="GO:0022857">
    <property type="term" value="F:transmembrane transporter activity"/>
    <property type="evidence" value="ECO:0007669"/>
    <property type="project" value="UniProtKB-ARBA"/>
</dbReference>
<reference evidence="6 7" key="2">
    <citation type="submission" date="2008-10" db="EMBL/GenBank/DDBJ databases">
        <authorList>
            <person name="Fulton L."/>
            <person name="Clifton S."/>
            <person name="Fulton B."/>
            <person name="Xu J."/>
            <person name="Minx P."/>
            <person name="Pepin K.H."/>
            <person name="Johnson M."/>
            <person name="Thiruvilangam P."/>
            <person name="Bhonagiri V."/>
            <person name="Nash W.E."/>
            <person name="Mardis E.R."/>
            <person name="Wilson R.K."/>
        </authorList>
    </citation>
    <scope>NUCLEOTIDE SEQUENCE [LARGE SCALE GENOMIC DNA]</scope>
    <source>
        <strain evidence="6 7">DSM 13279</strain>
    </source>
</reference>
<proteinExistence type="predicted"/>
<keyword evidence="2" id="KW-0547">Nucleotide-binding</keyword>
<feature type="domain" description="ABC transporter" evidence="5">
    <location>
        <begin position="15"/>
        <end position="254"/>
    </location>
</feature>
<gene>
    <name evidence="6" type="ORF">COLSTE_01696</name>
</gene>
<evidence type="ECO:0000259" key="5">
    <source>
        <dbReference type="PROSITE" id="PS50893"/>
    </source>
</evidence>
<dbReference type="InterPro" id="IPR017871">
    <property type="entry name" value="ABC_transporter-like_CS"/>
</dbReference>
<sequence>MPARPVDAMHARPVIDIRHIHRIFESDAGLAHILHDVSLSVYPGEFVAITGPSGSGKSTLMNILGCLDTPTSGKYLLEGLNVAELTDDELAEVRALRIGFVFQSFNLLPRMTVLDNVTLPLAYTDVPRREREKRAVHALRSVGLPVDHYDHRTNELSGGQMQRVAIARALVNDPAIILADEPTGNLDSTTGRQVLDTFHALKRAGKTIVLITHDPGVAAEADRAVQIRDGRIYQGAYVPIEHTDRGAAVERGGRGVPEERSGRGVSEERGDQNIPNERGDGSVPDEHGDRGSSLSPLTSPSRPLEGPFNPIGGPR</sequence>